<dbReference type="PROSITE" id="PS00194">
    <property type="entry name" value="THIOREDOXIN_1"/>
    <property type="match status" value="1"/>
</dbReference>
<dbReference type="Pfam" id="PF00085">
    <property type="entry name" value="Thioredoxin"/>
    <property type="match status" value="1"/>
</dbReference>
<dbReference type="PANTHER" id="PTHR45663">
    <property type="entry name" value="GEO12009P1"/>
    <property type="match status" value="1"/>
</dbReference>
<evidence type="ECO:0000256" key="9">
    <source>
        <dbReference type="PIRSR" id="PIRSR000077-4"/>
    </source>
</evidence>
<evidence type="ECO:0000313" key="11">
    <source>
        <dbReference type="EMBL" id="RJP72663.1"/>
    </source>
</evidence>
<dbReference type="EMBL" id="QZKI01000042">
    <property type="protein sequence ID" value="RJP72663.1"/>
    <property type="molecule type" value="Genomic_DNA"/>
</dbReference>
<feature type="domain" description="Thioredoxin" evidence="10">
    <location>
        <begin position="1"/>
        <end position="109"/>
    </location>
</feature>
<keyword evidence="5 9" id="KW-0676">Redox-active center</keyword>
<dbReference type="GO" id="GO:0015035">
    <property type="term" value="F:protein-disulfide reductase activity"/>
    <property type="evidence" value="ECO:0007669"/>
    <property type="project" value="UniProtKB-UniRule"/>
</dbReference>
<keyword evidence="4 9" id="KW-1015">Disulfide bond</keyword>
<evidence type="ECO:0000256" key="3">
    <source>
        <dbReference type="ARBA" id="ARBA00022982"/>
    </source>
</evidence>
<feature type="active site" description="Nucleophile" evidence="8">
    <location>
        <position position="34"/>
    </location>
</feature>
<dbReference type="Proteomes" id="UP000285961">
    <property type="component" value="Unassembled WGS sequence"/>
</dbReference>
<name>A0A419F2M4_9BACT</name>
<evidence type="ECO:0000259" key="10">
    <source>
        <dbReference type="PROSITE" id="PS51352"/>
    </source>
</evidence>
<feature type="site" description="Contributes to redox potential value" evidence="8">
    <location>
        <position position="35"/>
    </location>
</feature>
<evidence type="ECO:0000256" key="6">
    <source>
        <dbReference type="NCBIfam" id="TIGR01068"/>
    </source>
</evidence>
<dbReference type="FunFam" id="3.40.30.10:FF:000001">
    <property type="entry name" value="Thioredoxin"/>
    <property type="match status" value="1"/>
</dbReference>
<dbReference type="PRINTS" id="PR00421">
    <property type="entry name" value="THIOREDOXIN"/>
</dbReference>
<evidence type="ECO:0000313" key="12">
    <source>
        <dbReference type="Proteomes" id="UP000285961"/>
    </source>
</evidence>
<keyword evidence="2" id="KW-0813">Transport</keyword>
<sequence length="109" mass="12250">MASDKIVQVTDADFEQKVLKSTLPTVVDFWAEWCGPCRMVAPTLEELAEEVAGKALIAKLNVDENRQTPTQYKIHAIPTMIFFKDGKEIARVVGVETKKTIRAKIDEML</sequence>
<organism evidence="11 12">
    <name type="scientific">Candidatus Abyssobacteria bacterium SURF_17</name>
    <dbReference type="NCBI Taxonomy" id="2093361"/>
    <lineage>
        <taxon>Bacteria</taxon>
        <taxon>Pseudomonadati</taxon>
        <taxon>Candidatus Hydrogenedentota</taxon>
        <taxon>Candidatus Abyssobacteria</taxon>
    </lineage>
</organism>
<dbReference type="NCBIfam" id="TIGR01068">
    <property type="entry name" value="thioredoxin"/>
    <property type="match status" value="1"/>
</dbReference>
<comment type="similarity">
    <text evidence="1 7">Belongs to the thioredoxin family.</text>
</comment>
<dbReference type="InterPro" id="IPR005746">
    <property type="entry name" value="Thioredoxin"/>
</dbReference>
<protein>
    <recommendedName>
        <fullName evidence="6 7">Thioredoxin</fullName>
    </recommendedName>
</protein>
<feature type="site" description="Contributes to redox potential value" evidence="8">
    <location>
        <position position="36"/>
    </location>
</feature>
<feature type="disulfide bond" description="Redox-active" evidence="9">
    <location>
        <begin position="34"/>
        <end position="37"/>
    </location>
</feature>
<evidence type="ECO:0000256" key="5">
    <source>
        <dbReference type="ARBA" id="ARBA00023284"/>
    </source>
</evidence>
<gene>
    <name evidence="11" type="primary">trxA</name>
    <name evidence="11" type="ORF">C4532_05735</name>
</gene>
<evidence type="ECO:0000256" key="4">
    <source>
        <dbReference type="ARBA" id="ARBA00023157"/>
    </source>
</evidence>
<dbReference type="PANTHER" id="PTHR45663:SF11">
    <property type="entry name" value="GEO12009P1"/>
    <property type="match status" value="1"/>
</dbReference>
<feature type="site" description="Deprotonates C-terminal active site Cys" evidence="8">
    <location>
        <position position="28"/>
    </location>
</feature>
<dbReference type="CDD" id="cd02947">
    <property type="entry name" value="TRX_family"/>
    <property type="match status" value="1"/>
</dbReference>
<dbReference type="SUPFAM" id="SSF52833">
    <property type="entry name" value="Thioredoxin-like"/>
    <property type="match status" value="1"/>
</dbReference>
<dbReference type="PROSITE" id="PS51352">
    <property type="entry name" value="THIOREDOXIN_2"/>
    <property type="match status" value="1"/>
</dbReference>
<evidence type="ECO:0000256" key="2">
    <source>
        <dbReference type="ARBA" id="ARBA00022448"/>
    </source>
</evidence>
<accession>A0A419F2M4</accession>
<dbReference type="Gene3D" id="3.40.30.10">
    <property type="entry name" value="Glutaredoxin"/>
    <property type="match status" value="1"/>
</dbReference>
<dbReference type="InterPro" id="IPR017937">
    <property type="entry name" value="Thioredoxin_CS"/>
</dbReference>
<dbReference type="PIRSF" id="PIRSF000077">
    <property type="entry name" value="Thioredoxin"/>
    <property type="match status" value="1"/>
</dbReference>
<feature type="active site" description="Nucleophile" evidence="8">
    <location>
        <position position="37"/>
    </location>
</feature>
<dbReference type="InterPro" id="IPR013766">
    <property type="entry name" value="Thioredoxin_domain"/>
</dbReference>
<evidence type="ECO:0000256" key="1">
    <source>
        <dbReference type="ARBA" id="ARBA00008987"/>
    </source>
</evidence>
<dbReference type="GO" id="GO:0005829">
    <property type="term" value="C:cytosol"/>
    <property type="evidence" value="ECO:0007669"/>
    <property type="project" value="TreeGrafter"/>
</dbReference>
<proteinExistence type="inferred from homology"/>
<evidence type="ECO:0000256" key="8">
    <source>
        <dbReference type="PIRSR" id="PIRSR000077-1"/>
    </source>
</evidence>
<evidence type="ECO:0000256" key="7">
    <source>
        <dbReference type="PIRNR" id="PIRNR000077"/>
    </source>
</evidence>
<dbReference type="AlphaFoldDB" id="A0A419F2M4"/>
<reference evidence="11 12" key="1">
    <citation type="journal article" date="2017" name="ISME J.">
        <title>Energy and carbon metabolisms in a deep terrestrial subsurface fluid microbial community.</title>
        <authorList>
            <person name="Momper L."/>
            <person name="Jungbluth S.P."/>
            <person name="Lee M.D."/>
            <person name="Amend J.P."/>
        </authorList>
    </citation>
    <scope>NUCLEOTIDE SEQUENCE [LARGE SCALE GENOMIC DNA]</scope>
    <source>
        <strain evidence="11">SURF_17</strain>
    </source>
</reference>
<keyword evidence="3" id="KW-0249">Electron transport</keyword>
<dbReference type="InterPro" id="IPR036249">
    <property type="entry name" value="Thioredoxin-like_sf"/>
</dbReference>
<dbReference type="GO" id="GO:0045454">
    <property type="term" value="P:cell redox homeostasis"/>
    <property type="evidence" value="ECO:0007669"/>
    <property type="project" value="TreeGrafter"/>
</dbReference>
<comment type="caution">
    <text evidence="11">The sequence shown here is derived from an EMBL/GenBank/DDBJ whole genome shotgun (WGS) entry which is preliminary data.</text>
</comment>